<sequence length="362" mass="39190">MSDTSDQSDKTYDATPQKLLEARKKGEIARSTEVLTAAAYAGLLLAFVAAGSGGLIGVGTSMMVLIDQSAQLAPLFFNGSASAPTQGLLRSVVTSLFPIFVLPALAVLLCLIALKGIVFAPTKVAPKLSKISIIANAKNKFGRTGLFQFSISFAKLLIYSACLALFINARLEEMVAVLQTNPRIVVVLLAEICLSFLLVVVIVSGIIGVIDAIWQHFEHLRKNMMTRKEIMDETKNSEGDPHMKQERRQRAHAIAGAQMMADVPTADVIIVNPTHYAVALKWERKPGQAPICVAKGVDEIAMRIREIATENAVPIHSDPPTARALHATTEIGDQIAPDHYRAVAAAIRFAEAMRRKAKARPF</sequence>
<dbReference type="GO" id="GO:0009306">
    <property type="term" value="P:protein secretion"/>
    <property type="evidence" value="ECO:0007669"/>
    <property type="project" value="InterPro"/>
</dbReference>
<keyword evidence="2" id="KW-0282">Flagellum</keyword>
<keyword evidence="1" id="KW-0812">Transmembrane</keyword>
<keyword evidence="3" id="KW-1185">Reference proteome</keyword>
<evidence type="ECO:0000313" key="3">
    <source>
        <dbReference type="Proteomes" id="UP001138661"/>
    </source>
</evidence>
<feature type="transmembrane region" description="Helical" evidence="1">
    <location>
        <begin position="146"/>
        <end position="167"/>
    </location>
</feature>
<dbReference type="PANTHER" id="PTHR30531">
    <property type="entry name" value="FLAGELLAR BIOSYNTHETIC PROTEIN FLHB"/>
    <property type="match status" value="1"/>
</dbReference>
<comment type="caution">
    <text evidence="2">The sequence shown here is derived from an EMBL/GenBank/DDBJ whole genome shotgun (WGS) entry which is preliminary data.</text>
</comment>
<dbReference type="AlphaFoldDB" id="A0A9X1FT59"/>
<accession>A0A9X1FT59</accession>
<dbReference type="EMBL" id="JAHXDN010000001">
    <property type="protein sequence ID" value="MBW4706982.1"/>
    <property type="molecule type" value="Genomic_DNA"/>
</dbReference>
<evidence type="ECO:0000256" key="1">
    <source>
        <dbReference type="SAM" id="Phobius"/>
    </source>
</evidence>
<dbReference type="PANTHER" id="PTHR30531:SF12">
    <property type="entry name" value="FLAGELLAR BIOSYNTHETIC PROTEIN FLHB"/>
    <property type="match status" value="1"/>
</dbReference>
<dbReference type="GO" id="GO:0005886">
    <property type="term" value="C:plasma membrane"/>
    <property type="evidence" value="ECO:0007669"/>
    <property type="project" value="TreeGrafter"/>
</dbReference>
<proteinExistence type="predicted"/>
<feature type="transmembrane region" description="Helical" evidence="1">
    <location>
        <begin position="96"/>
        <end position="120"/>
    </location>
</feature>
<reference evidence="2" key="1">
    <citation type="submission" date="2021-07" db="EMBL/GenBank/DDBJ databases">
        <title>Roseobacter insulae sp. nov., isolated from a tidal flat.</title>
        <authorList>
            <person name="Park S."/>
            <person name="Yoon J.-H."/>
        </authorList>
    </citation>
    <scope>NUCLEOTIDE SEQUENCE</scope>
    <source>
        <strain evidence="2">YSTF-M11</strain>
    </source>
</reference>
<organism evidence="2 3">
    <name type="scientific">Roseobacter insulae</name>
    <dbReference type="NCBI Taxonomy" id="2859783"/>
    <lineage>
        <taxon>Bacteria</taxon>
        <taxon>Pseudomonadati</taxon>
        <taxon>Pseudomonadota</taxon>
        <taxon>Alphaproteobacteria</taxon>
        <taxon>Rhodobacterales</taxon>
        <taxon>Roseobacteraceae</taxon>
        <taxon>Roseobacter</taxon>
    </lineage>
</organism>
<feature type="transmembrane region" description="Helical" evidence="1">
    <location>
        <begin position="34"/>
        <end position="56"/>
    </location>
</feature>
<keyword evidence="1" id="KW-0472">Membrane</keyword>
<keyword evidence="1" id="KW-1133">Transmembrane helix</keyword>
<dbReference type="RefSeq" id="WP_219499340.1">
    <property type="nucleotide sequence ID" value="NZ_JAHXDN010000001.1"/>
</dbReference>
<keyword evidence="2" id="KW-0966">Cell projection</keyword>
<dbReference type="Pfam" id="PF01312">
    <property type="entry name" value="Bac_export_2"/>
    <property type="match status" value="1"/>
</dbReference>
<name>A0A9X1FT59_9RHOB</name>
<keyword evidence="2" id="KW-0969">Cilium</keyword>
<dbReference type="Proteomes" id="UP001138661">
    <property type="component" value="Unassembled WGS sequence"/>
</dbReference>
<dbReference type="InterPro" id="IPR006135">
    <property type="entry name" value="T3SS_substrate_exporter"/>
</dbReference>
<evidence type="ECO:0000313" key="2">
    <source>
        <dbReference type="EMBL" id="MBW4706982.1"/>
    </source>
</evidence>
<feature type="transmembrane region" description="Helical" evidence="1">
    <location>
        <begin position="187"/>
        <end position="214"/>
    </location>
</feature>
<protein>
    <submittedName>
        <fullName evidence="2">Flagellar type III secretion system protein FlhB</fullName>
    </submittedName>
</protein>
<gene>
    <name evidence="2" type="ORF">KX928_04185</name>
</gene>